<dbReference type="Gene3D" id="3.30.465.10">
    <property type="match status" value="1"/>
</dbReference>
<protein>
    <submittedName>
        <fullName evidence="7">FAD-binding oxidoreductase</fullName>
    </submittedName>
</protein>
<dbReference type="RefSeq" id="WP_232653130.1">
    <property type="nucleotide sequence ID" value="NZ_JAJSBI010000024.1"/>
</dbReference>
<dbReference type="InterPro" id="IPR050416">
    <property type="entry name" value="FAD-linked_Oxidoreductase"/>
</dbReference>
<comment type="caution">
    <text evidence="7">The sequence shown here is derived from an EMBL/GenBank/DDBJ whole genome shotgun (WGS) entry which is preliminary data.</text>
</comment>
<evidence type="ECO:0000313" key="8">
    <source>
        <dbReference type="Proteomes" id="UP001108029"/>
    </source>
</evidence>
<name>A0A9Q3VWY8_9ACTN</name>
<accession>A0A9Q3VWY8</accession>
<proteinExistence type="inferred from homology"/>
<dbReference type="InterPro" id="IPR036318">
    <property type="entry name" value="FAD-bd_PCMH-like_sf"/>
</dbReference>
<dbReference type="Pfam" id="PF01565">
    <property type="entry name" value="FAD_binding_4"/>
    <property type="match status" value="1"/>
</dbReference>
<feature type="domain" description="FAD-binding PCMH-type" evidence="6">
    <location>
        <begin position="22"/>
        <end position="202"/>
    </location>
</feature>
<evidence type="ECO:0000256" key="3">
    <source>
        <dbReference type="ARBA" id="ARBA00022630"/>
    </source>
</evidence>
<dbReference type="Pfam" id="PF08031">
    <property type="entry name" value="BBE"/>
    <property type="match status" value="1"/>
</dbReference>
<organism evidence="7 8">
    <name type="scientific">Streptomyces guryensis</name>
    <dbReference type="NCBI Taxonomy" id="2886947"/>
    <lineage>
        <taxon>Bacteria</taxon>
        <taxon>Bacillati</taxon>
        <taxon>Actinomycetota</taxon>
        <taxon>Actinomycetes</taxon>
        <taxon>Kitasatosporales</taxon>
        <taxon>Streptomycetaceae</taxon>
        <taxon>Streptomyces</taxon>
    </lineage>
</organism>
<dbReference type="Gene3D" id="3.40.462.20">
    <property type="match status" value="1"/>
</dbReference>
<evidence type="ECO:0000313" key="7">
    <source>
        <dbReference type="EMBL" id="MCD9878930.1"/>
    </source>
</evidence>
<keyword evidence="3" id="KW-0285">Flavoprotein</keyword>
<evidence type="ECO:0000256" key="2">
    <source>
        <dbReference type="ARBA" id="ARBA00005466"/>
    </source>
</evidence>
<dbReference type="EMBL" id="JAJSBI010000024">
    <property type="protein sequence ID" value="MCD9878930.1"/>
    <property type="molecule type" value="Genomic_DNA"/>
</dbReference>
<evidence type="ECO:0000256" key="5">
    <source>
        <dbReference type="ARBA" id="ARBA00023002"/>
    </source>
</evidence>
<dbReference type="InterPro" id="IPR016166">
    <property type="entry name" value="FAD-bd_PCMH"/>
</dbReference>
<evidence type="ECO:0000259" key="6">
    <source>
        <dbReference type="PROSITE" id="PS51387"/>
    </source>
</evidence>
<dbReference type="PANTHER" id="PTHR42973:SF39">
    <property type="entry name" value="FAD-BINDING PCMH-TYPE DOMAIN-CONTAINING PROTEIN"/>
    <property type="match status" value="1"/>
</dbReference>
<dbReference type="InterPro" id="IPR006094">
    <property type="entry name" value="Oxid_FAD_bind_N"/>
</dbReference>
<dbReference type="Proteomes" id="UP001108029">
    <property type="component" value="Unassembled WGS sequence"/>
</dbReference>
<evidence type="ECO:0000256" key="4">
    <source>
        <dbReference type="ARBA" id="ARBA00022827"/>
    </source>
</evidence>
<keyword evidence="4" id="KW-0274">FAD</keyword>
<dbReference type="AlphaFoldDB" id="A0A9Q3VWY8"/>
<sequence>MTVTPDDPRYDYLGDRGCNRRLVSRPEVIHQVFTAQQTEQAVAESVAAGRRIAVRSGGHCLESLVDRPDVASLIDVSRLNSVYYDPEHAAFSIDSGAQLGDIYKQLYLGHGVVIPGGTCPTVGIAGYTQGGGFGALCREQGLIVDHLYGVEVVVVDGTGRTRTVLATREPDDPNRDLWWGHTGAGGGNFGVVTRFLFRSPDATGNDPQAALPTPPRSSLVATVRWSWDGMSEQGFTRLVDNHGAWHAEHSGVGSAYASLYSSLVLSSRAAGTLSLVAEMDGSSRNAAAMMDSYLDAVHAGVRAPRTVDKKTMPWITAVYSDLFGSVSLTDNRYKGKGAYLRRPYSAEQVATMYKHLADPSFAGRGAVNLLSYGGRINAVDPAATAVAQRDSILKVYTGAAWADPSRDEENIAWVRNIYREMHAATGGVPVPDETTDGSYINYPDIDLADPAWNTSGLPWQALYFKDNYARLQQVKAAYDPGDVFRHPLSVGLPD</sequence>
<dbReference type="PROSITE" id="PS51387">
    <property type="entry name" value="FAD_PCMH"/>
    <property type="match status" value="1"/>
</dbReference>
<evidence type="ECO:0000256" key="1">
    <source>
        <dbReference type="ARBA" id="ARBA00001974"/>
    </source>
</evidence>
<keyword evidence="8" id="KW-1185">Reference proteome</keyword>
<dbReference type="SUPFAM" id="SSF56176">
    <property type="entry name" value="FAD-binding/transporter-associated domain-like"/>
    <property type="match status" value="1"/>
</dbReference>
<dbReference type="PANTHER" id="PTHR42973">
    <property type="entry name" value="BINDING OXIDOREDUCTASE, PUTATIVE (AFU_ORTHOLOGUE AFUA_1G17690)-RELATED"/>
    <property type="match status" value="1"/>
</dbReference>
<reference evidence="7" key="1">
    <citation type="submission" date="2021-12" db="EMBL/GenBank/DDBJ databases">
        <authorList>
            <person name="Lee J.-H."/>
            <person name="Kim S.-B."/>
        </authorList>
    </citation>
    <scope>NUCLEOTIDE SEQUENCE</scope>
    <source>
        <strain evidence="7">NR30</strain>
    </source>
</reference>
<dbReference type="InterPro" id="IPR012951">
    <property type="entry name" value="BBE"/>
</dbReference>
<dbReference type="GO" id="GO:0016491">
    <property type="term" value="F:oxidoreductase activity"/>
    <property type="evidence" value="ECO:0007669"/>
    <property type="project" value="UniProtKB-KW"/>
</dbReference>
<gene>
    <name evidence="7" type="ORF">LJ657_36060</name>
</gene>
<dbReference type="InterPro" id="IPR016169">
    <property type="entry name" value="FAD-bd_PCMH_sub2"/>
</dbReference>
<dbReference type="GO" id="GO:0071949">
    <property type="term" value="F:FAD binding"/>
    <property type="evidence" value="ECO:0007669"/>
    <property type="project" value="InterPro"/>
</dbReference>
<comment type="cofactor">
    <cofactor evidence="1">
        <name>FAD</name>
        <dbReference type="ChEBI" id="CHEBI:57692"/>
    </cofactor>
</comment>
<keyword evidence="5" id="KW-0560">Oxidoreductase</keyword>
<comment type="similarity">
    <text evidence="2">Belongs to the oxygen-dependent FAD-linked oxidoreductase family.</text>
</comment>